<gene>
    <name evidence="1" type="ORF">HKW66_Vig0187220</name>
</gene>
<sequence>MKKNKKALIKLLTCVPRFTGADSVIRQPLREEKLEKNQKKGRRTLPLGVIDFYRSVQKLFFAFGVLDFCRLVQKLLVVVPSPNSPPRRYQLMLLMMAVMTVKICFAGLSGTDDGVVAAGAVLDRGSSPNG</sequence>
<organism evidence="1 2">
    <name type="scientific">Phaseolus angularis</name>
    <name type="common">Azuki bean</name>
    <name type="synonym">Vigna angularis</name>
    <dbReference type="NCBI Taxonomy" id="3914"/>
    <lineage>
        <taxon>Eukaryota</taxon>
        <taxon>Viridiplantae</taxon>
        <taxon>Streptophyta</taxon>
        <taxon>Embryophyta</taxon>
        <taxon>Tracheophyta</taxon>
        <taxon>Spermatophyta</taxon>
        <taxon>Magnoliopsida</taxon>
        <taxon>eudicotyledons</taxon>
        <taxon>Gunneridae</taxon>
        <taxon>Pentapetalae</taxon>
        <taxon>rosids</taxon>
        <taxon>fabids</taxon>
        <taxon>Fabales</taxon>
        <taxon>Fabaceae</taxon>
        <taxon>Papilionoideae</taxon>
        <taxon>50 kb inversion clade</taxon>
        <taxon>NPAAA clade</taxon>
        <taxon>indigoferoid/millettioid clade</taxon>
        <taxon>Phaseoleae</taxon>
        <taxon>Vigna</taxon>
    </lineage>
</organism>
<dbReference type="Proteomes" id="UP000743370">
    <property type="component" value="Unassembled WGS sequence"/>
</dbReference>
<proteinExistence type="predicted"/>
<dbReference type="EMBL" id="JABFOF010000003">
    <property type="protein sequence ID" value="KAG2403435.1"/>
    <property type="molecule type" value="Genomic_DNA"/>
</dbReference>
<dbReference type="AlphaFoldDB" id="A0A8T0L0D2"/>
<name>A0A8T0L0D2_PHAAN</name>
<evidence type="ECO:0000313" key="1">
    <source>
        <dbReference type="EMBL" id="KAG2403435.1"/>
    </source>
</evidence>
<reference evidence="1 2" key="1">
    <citation type="submission" date="2020-05" db="EMBL/GenBank/DDBJ databases">
        <title>Vigna angularis (adzuki bean) Var. LongXiaoDou No. 4 denovo assembly.</title>
        <authorList>
            <person name="Xiang H."/>
        </authorList>
    </citation>
    <scope>NUCLEOTIDE SEQUENCE [LARGE SCALE GENOMIC DNA]</scope>
    <source>
        <tissue evidence="1">Leaf</tissue>
    </source>
</reference>
<protein>
    <submittedName>
        <fullName evidence="1">Uncharacterized protein</fullName>
    </submittedName>
</protein>
<comment type="caution">
    <text evidence="1">The sequence shown here is derived from an EMBL/GenBank/DDBJ whole genome shotgun (WGS) entry which is preliminary data.</text>
</comment>
<accession>A0A8T0L0D2</accession>
<evidence type="ECO:0000313" key="2">
    <source>
        <dbReference type="Proteomes" id="UP000743370"/>
    </source>
</evidence>